<dbReference type="AlphaFoldDB" id="A0A0A9DHW7"/>
<evidence type="ECO:0000313" key="1">
    <source>
        <dbReference type="EMBL" id="JAD87416.1"/>
    </source>
</evidence>
<reference evidence="1" key="1">
    <citation type="submission" date="2014-09" db="EMBL/GenBank/DDBJ databases">
        <authorList>
            <person name="Magalhaes I.L.F."/>
            <person name="Oliveira U."/>
            <person name="Santos F.R."/>
            <person name="Vidigal T.H.D.A."/>
            <person name="Brescovit A.D."/>
            <person name="Santos A.J."/>
        </authorList>
    </citation>
    <scope>NUCLEOTIDE SEQUENCE</scope>
    <source>
        <tissue evidence="1">Shoot tissue taken approximately 20 cm above the soil surface</tissue>
    </source>
</reference>
<accession>A0A0A9DHW7</accession>
<dbReference type="EMBL" id="GBRH01210479">
    <property type="protein sequence ID" value="JAD87416.1"/>
    <property type="molecule type" value="Transcribed_RNA"/>
</dbReference>
<organism evidence="1">
    <name type="scientific">Arundo donax</name>
    <name type="common">Giant reed</name>
    <name type="synonym">Donax arundinaceus</name>
    <dbReference type="NCBI Taxonomy" id="35708"/>
    <lineage>
        <taxon>Eukaryota</taxon>
        <taxon>Viridiplantae</taxon>
        <taxon>Streptophyta</taxon>
        <taxon>Embryophyta</taxon>
        <taxon>Tracheophyta</taxon>
        <taxon>Spermatophyta</taxon>
        <taxon>Magnoliopsida</taxon>
        <taxon>Liliopsida</taxon>
        <taxon>Poales</taxon>
        <taxon>Poaceae</taxon>
        <taxon>PACMAD clade</taxon>
        <taxon>Arundinoideae</taxon>
        <taxon>Arundineae</taxon>
        <taxon>Arundo</taxon>
    </lineage>
</organism>
<proteinExistence type="predicted"/>
<sequence>MKMNSRLYLGHCQRDSIAISQAGFRGCSLKFTRSCACMARMRKLSVNTSKEARYNCRRGCPSLLYKLTLT</sequence>
<protein>
    <submittedName>
        <fullName evidence="1">Uncharacterized protein</fullName>
    </submittedName>
</protein>
<reference evidence="1" key="2">
    <citation type="journal article" date="2015" name="Data Brief">
        <title>Shoot transcriptome of the giant reed, Arundo donax.</title>
        <authorList>
            <person name="Barrero R.A."/>
            <person name="Guerrero F.D."/>
            <person name="Moolhuijzen P."/>
            <person name="Goolsby J.A."/>
            <person name="Tidwell J."/>
            <person name="Bellgard S.E."/>
            <person name="Bellgard M.I."/>
        </authorList>
    </citation>
    <scope>NUCLEOTIDE SEQUENCE</scope>
    <source>
        <tissue evidence="1">Shoot tissue taken approximately 20 cm above the soil surface</tissue>
    </source>
</reference>
<name>A0A0A9DHW7_ARUDO</name>